<feature type="transmembrane region" description="Helical" evidence="1">
    <location>
        <begin position="20"/>
        <end position="40"/>
    </location>
</feature>
<protein>
    <submittedName>
        <fullName evidence="2">Osteopetrosis-associated transmembrane protein 1-like</fullName>
    </submittedName>
</protein>
<keyword evidence="1 2" id="KW-0812">Transmembrane</keyword>
<dbReference type="FunCoup" id="A0A1V9XZI5">
    <property type="interactions" value="620"/>
</dbReference>
<organism evidence="2 3">
    <name type="scientific">Tropilaelaps mercedesae</name>
    <dbReference type="NCBI Taxonomy" id="418985"/>
    <lineage>
        <taxon>Eukaryota</taxon>
        <taxon>Metazoa</taxon>
        <taxon>Ecdysozoa</taxon>
        <taxon>Arthropoda</taxon>
        <taxon>Chelicerata</taxon>
        <taxon>Arachnida</taxon>
        <taxon>Acari</taxon>
        <taxon>Parasitiformes</taxon>
        <taxon>Mesostigmata</taxon>
        <taxon>Gamasina</taxon>
        <taxon>Dermanyssoidea</taxon>
        <taxon>Laelapidae</taxon>
        <taxon>Tropilaelaps</taxon>
    </lineage>
</organism>
<feature type="transmembrane region" description="Helical" evidence="1">
    <location>
        <begin position="224"/>
        <end position="247"/>
    </location>
</feature>
<keyword evidence="1" id="KW-0472">Membrane</keyword>
<evidence type="ECO:0000256" key="1">
    <source>
        <dbReference type="SAM" id="Phobius"/>
    </source>
</evidence>
<sequence>MSSMSGYGISSTARLRCVHFVFLNVLLLCLSTWVSLGVAISDQCRLYLQYVAETNSAFEVCALLDARPFTVCTSCYENYALAYNTFVNLKNGRGQVAKNCSEDLVSGDRVSIINRAFNYLTDTWISGNCDNCLVVTKEDNQLSFQIAESTKEFQYRRQRVTECIDSHLRNQSTVCLDCQSTFLNLSESYNQLVNKYQNKLCMDIIDAMNETRVEWSEYGCSQMYYINLEVCLYAGAMVTITIIFYVVARYSQKPREAEILEERTLRHHVSKMSVGSNAFHTNSCDQQNLIPAGYRQRPAPVIAS</sequence>
<name>A0A1V9XZI5_9ACAR</name>
<dbReference type="GO" id="GO:0005829">
    <property type="term" value="C:cytosol"/>
    <property type="evidence" value="ECO:0007669"/>
    <property type="project" value="TreeGrafter"/>
</dbReference>
<dbReference type="OrthoDB" id="8021850at2759"/>
<evidence type="ECO:0000313" key="3">
    <source>
        <dbReference type="Proteomes" id="UP000192247"/>
    </source>
</evidence>
<dbReference type="Pfam" id="PF09777">
    <property type="entry name" value="OSTMP1"/>
    <property type="match status" value="1"/>
</dbReference>
<reference evidence="2 3" key="1">
    <citation type="journal article" date="2017" name="Gigascience">
        <title>Draft genome of the honey bee ectoparasitic mite, Tropilaelaps mercedesae, is shaped by the parasitic life history.</title>
        <authorList>
            <person name="Dong X."/>
            <person name="Armstrong S.D."/>
            <person name="Xia D."/>
            <person name="Makepeace B.L."/>
            <person name="Darby A.C."/>
            <person name="Kadowaki T."/>
        </authorList>
    </citation>
    <scope>NUCLEOTIDE SEQUENCE [LARGE SCALE GENOMIC DNA]</scope>
    <source>
        <strain evidence="2">Wuxi-XJTLU</strain>
    </source>
</reference>
<dbReference type="InParanoid" id="A0A1V9XZI5"/>
<dbReference type="PANTHER" id="PTHR15644:SF2">
    <property type="entry name" value="OSTEOPETROSIS-ASSOCIATED TRANSMEMBRANE PROTEIN 1"/>
    <property type="match status" value="1"/>
</dbReference>
<dbReference type="EMBL" id="MNPL01001721">
    <property type="protein sequence ID" value="OQR78870.1"/>
    <property type="molecule type" value="Genomic_DNA"/>
</dbReference>
<comment type="caution">
    <text evidence="2">The sequence shown here is derived from an EMBL/GenBank/DDBJ whole genome shotgun (WGS) entry which is preliminary data.</text>
</comment>
<dbReference type="AlphaFoldDB" id="A0A1V9XZI5"/>
<proteinExistence type="predicted"/>
<keyword evidence="3" id="KW-1185">Reference proteome</keyword>
<keyword evidence="1" id="KW-1133">Transmembrane helix</keyword>
<accession>A0A1V9XZI5</accession>
<evidence type="ECO:0000313" key="2">
    <source>
        <dbReference type="EMBL" id="OQR78870.1"/>
    </source>
</evidence>
<dbReference type="PANTHER" id="PTHR15644">
    <property type="entry name" value="OSTEOPETROSIS ASSOCIATED TRANSMEMBRANE PROTEIN 1"/>
    <property type="match status" value="1"/>
</dbReference>
<dbReference type="STRING" id="418985.A0A1V9XZI5"/>
<dbReference type="InterPro" id="IPR019172">
    <property type="entry name" value="Osteopetrosis-assoc_TM_1"/>
</dbReference>
<gene>
    <name evidence="2" type="ORF">BIW11_06118</name>
</gene>
<dbReference type="Proteomes" id="UP000192247">
    <property type="component" value="Unassembled WGS sequence"/>
</dbReference>